<feature type="domain" description="Nucleoside phosphorylase" evidence="2">
    <location>
        <begin position="15"/>
        <end position="295"/>
    </location>
</feature>
<dbReference type="Gene3D" id="3.40.50.1580">
    <property type="entry name" value="Nucleoside phosphorylase domain"/>
    <property type="match status" value="1"/>
</dbReference>
<reference evidence="3 4" key="1">
    <citation type="submission" date="2017-10" db="EMBL/GenBank/DDBJ databases">
        <title>Comparative genomics in systemic dimorphic fungi from Ajellomycetaceae.</title>
        <authorList>
            <person name="Munoz J.F."/>
            <person name="Mcewen J.G."/>
            <person name="Clay O.K."/>
            <person name="Cuomo C.A."/>
        </authorList>
    </citation>
    <scope>NUCLEOTIDE SEQUENCE [LARGE SCALE GENOMIC DNA]</scope>
    <source>
        <strain evidence="3 4">UAMH130</strain>
    </source>
</reference>
<dbReference type="STRING" id="2060905.A0A2B7WMM0"/>
<dbReference type="SUPFAM" id="SSF53167">
    <property type="entry name" value="Purine and uridine phosphorylases"/>
    <property type="match status" value="1"/>
</dbReference>
<gene>
    <name evidence="3" type="ORF">GX51_07047</name>
</gene>
<dbReference type="EMBL" id="PDNC01000130">
    <property type="protein sequence ID" value="PGG98005.1"/>
    <property type="molecule type" value="Genomic_DNA"/>
</dbReference>
<dbReference type="GO" id="GO:0009116">
    <property type="term" value="P:nucleoside metabolic process"/>
    <property type="evidence" value="ECO:0007669"/>
    <property type="project" value="InterPro"/>
</dbReference>
<dbReference type="Pfam" id="PF01048">
    <property type="entry name" value="PNP_UDP_1"/>
    <property type="match status" value="1"/>
</dbReference>
<name>A0A2B7WMM0_9EURO</name>
<protein>
    <recommendedName>
        <fullName evidence="2">Nucleoside phosphorylase domain-containing protein</fullName>
    </recommendedName>
</protein>
<dbReference type="PANTHER" id="PTHR46082">
    <property type="entry name" value="ATP/GTP-BINDING PROTEIN-RELATED"/>
    <property type="match status" value="1"/>
</dbReference>
<dbReference type="OrthoDB" id="1577640at2759"/>
<dbReference type="Proteomes" id="UP000224080">
    <property type="component" value="Unassembled WGS sequence"/>
</dbReference>
<organism evidence="3 4">
    <name type="scientific">Blastomyces parvus</name>
    <dbReference type="NCBI Taxonomy" id="2060905"/>
    <lineage>
        <taxon>Eukaryota</taxon>
        <taxon>Fungi</taxon>
        <taxon>Dikarya</taxon>
        <taxon>Ascomycota</taxon>
        <taxon>Pezizomycotina</taxon>
        <taxon>Eurotiomycetes</taxon>
        <taxon>Eurotiomycetidae</taxon>
        <taxon>Onygenales</taxon>
        <taxon>Ajellomycetaceae</taxon>
        <taxon>Blastomyces</taxon>
    </lineage>
</organism>
<comment type="caution">
    <text evidence="3">The sequence shown here is derived from an EMBL/GenBank/DDBJ whole genome shotgun (WGS) entry which is preliminary data.</text>
</comment>
<keyword evidence="4" id="KW-1185">Reference proteome</keyword>
<dbReference type="GO" id="GO:0003824">
    <property type="term" value="F:catalytic activity"/>
    <property type="evidence" value="ECO:0007669"/>
    <property type="project" value="InterPro"/>
</dbReference>
<dbReference type="PANTHER" id="PTHR46082:SF11">
    <property type="entry name" value="AAA+ ATPASE DOMAIN-CONTAINING PROTEIN-RELATED"/>
    <property type="match status" value="1"/>
</dbReference>
<evidence type="ECO:0000256" key="1">
    <source>
        <dbReference type="SAM" id="MobiDB-lite"/>
    </source>
</evidence>
<proteinExistence type="predicted"/>
<accession>A0A2B7WMM0</accession>
<evidence type="ECO:0000259" key="2">
    <source>
        <dbReference type="Pfam" id="PF01048"/>
    </source>
</evidence>
<feature type="region of interest" description="Disordered" evidence="1">
    <location>
        <begin position="379"/>
        <end position="406"/>
    </location>
</feature>
<dbReference type="InterPro" id="IPR053137">
    <property type="entry name" value="NLR-like"/>
</dbReference>
<evidence type="ECO:0000313" key="4">
    <source>
        <dbReference type="Proteomes" id="UP000224080"/>
    </source>
</evidence>
<dbReference type="InterPro" id="IPR035994">
    <property type="entry name" value="Nucleoside_phosphorylase_sf"/>
</dbReference>
<sequence>MGAPIEPKYTPDSYTVALICPMGIEMAAVEGMLDDTHPNIAMERDENTYTLGQIGQHNVVIAVLPGMGTSSAATVVTQTLNDFKSIRFGLLVGIGGGIPVDGEHDIRLGDVVVGKPTDTFGGVVQFDRGKIYKDGRFERTGALSKPPNLLLGTVEKLRAKHYRQGSDLSKNMAAVLSKFPKMRKGPLKDPRSSKDLLFEATYPHPEKMSTCQACDPSRLVNREAREEDSPEVHYGTIGSSNMVIKDSITRNKLYNELGVICVEMEAAGLMDEFPCLVIRGVCDYADTHKNKEWQPYAAVTAAAYMKELLGTIPASEVKRTPRAAESLKDPPDAQLGDKVAQLEKKNMLLEQSNQSHAKDIESLKAEIKASQDEFRKWRASGGGPIAGQSEQQSGGSVGHPEGVNPNGGWIGMIRKDVVDAAIKGKHDEFKKDCVELKRKMFSHWPATVVNQAFVNEFFEKWFHSPRLLYGPWTPNPYAVWADSTRDDAERLLAWCDDCSTGGRVYSVTTRYWTLWALFEYVGVVSALRR</sequence>
<dbReference type="AlphaFoldDB" id="A0A2B7WMM0"/>
<evidence type="ECO:0000313" key="3">
    <source>
        <dbReference type="EMBL" id="PGG98005.1"/>
    </source>
</evidence>
<dbReference type="InterPro" id="IPR000845">
    <property type="entry name" value="Nucleoside_phosphorylase_d"/>
</dbReference>